<comment type="caution">
    <text evidence="1">The sequence shown here is derived from an EMBL/GenBank/DDBJ whole genome shotgun (WGS) entry which is preliminary data.</text>
</comment>
<reference evidence="1 2" key="1">
    <citation type="submission" date="2019-05" db="EMBL/GenBank/DDBJ databases">
        <title>Mikania micrantha, genome provides insights into the molecular mechanism of rapid growth.</title>
        <authorList>
            <person name="Liu B."/>
        </authorList>
    </citation>
    <scope>NUCLEOTIDE SEQUENCE [LARGE SCALE GENOMIC DNA]</scope>
    <source>
        <strain evidence="1">NLD-2019</strain>
        <tissue evidence="1">Leaf</tissue>
    </source>
</reference>
<proteinExistence type="predicted"/>
<dbReference type="EMBL" id="SZYD01000012">
    <property type="protein sequence ID" value="KAD4584178.1"/>
    <property type="molecule type" value="Genomic_DNA"/>
</dbReference>
<accession>A0A5N6NB38</accession>
<keyword evidence="2" id="KW-1185">Reference proteome</keyword>
<dbReference type="Proteomes" id="UP000326396">
    <property type="component" value="Linkage Group LG2"/>
</dbReference>
<dbReference type="AlphaFoldDB" id="A0A5N6NB38"/>
<protein>
    <submittedName>
        <fullName evidence="1">Uncharacterized protein</fullName>
    </submittedName>
</protein>
<organism evidence="1 2">
    <name type="scientific">Mikania micrantha</name>
    <name type="common">bitter vine</name>
    <dbReference type="NCBI Taxonomy" id="192012"/>
    <lineage>
        <taxon>Eukaryota</taxon>
        <taxon>Viridiplantae</taxon>
        <taxon>Streptophyta</taxon>
        <taxon>Embryophyta</taxon>
        <taxon>Tracheophyta</taxon>
        <taxon>Spermatophyta</taxon>
        <taxon>Magnoliopsida</taxon>
        <taxon>eudicotyledons</taxon>
        <taxon>Gunneridae</taxon>
        <taxon>Pentapetalae</taxon>
        <taxon>asterids</taxon>
        <taxon>campanulids</taxon>
        <taxon>Asterales</taxon>
        <taxon>Asteraceae</taxon>
        <taxon>Asteroideae</taxon>
        <taxon>Heliantheae alliance</taxon>
        <taxon>Eupatorieae</taxon>
        <taxon>Mikania</taxon>
    </lineage>
</organism>
<gene>
    <name evidence="1" type="ORF">E3N88_21779</name>
</gene>
<name>A0A5N6NB38_9ASTR</name>
<sequence length="168" mass="19766">MRKQKHDVITTRRKVPLDIYVSMRNRKPKEQLLLLSELCYFAFMRTREKESQKRRHNEFTFIVATLTFILAGGSKKPIEEILFELLCDLWDADAKNDATYVENGGCLGYGVALGVTRLGDCTRRVPLDIYVSMRNRKPNEQHLLLSELCYFAFMRAQENESQKRRHLY</sequence>
<evidence type="ECO:0000313" key="1">
    <source>
        <dbReference type="EMBL" id="KAD4584178.1"/>
    </source>
</evidence>
<evidence type="ECO:0000313" key="2">
    <source>
        <dbReference type="Proteomes" id="UP000326396"/>
    </source>
</evidence>